<proteinExistence type="predicted"/>
<accession>A0ABQ7DX26</accession>
<sequence>MKLSKVQGPRLQFWNTLWSKYLKRERARGENILKSTIGENDAFSVQNLRLIPDDNEEHGHAVELRLRDRGGAVMA</sequence>
<protein>
    <submittedName>
        <fullName evidence="1">Uncharacterized protein</fullName>
    </submittedName>
</protein>
<gene>
    <name evidence="1" type="ORF">DY000_02030071</name>
</gene>
<organism evidence="1 2">
    <name type="scientific">Brassica cretica</name>
    <name type="common">Mustard</name>
    <dbReference type="NCBI Taxonomy" id="69181"/>
    <lineage>
        <taxon>Eukaryota</taxon>
        <taxon>Viridiplantae</taxon>
        <taxon>Streptophyta</taxon>
        <taxon>Embryophyta</taxon>
        <taxon>Tracheophyta</taxon>
        <taxon>Spermatophyta</taxon>
        <taxon>Magnoliopsida</taxon>
        <taxon>eudicotyledons</taxon>
        <taxon>Gunneridae</taxon>
        <taxon>Pentapetalae</taxon>
        <taxon>rosids</taxon>
        <taxon>malvids</taxon>
        <taxon>Brassicales</taxon>
        <taxon>Brassicaceae</taxon>
        <taxon>Brassiceae</taxon>
        <taxon>Brassica</taxon>
    </lineage>
</organism>
<evidence type="ECO:0000313" key="1">
    <source>
        <dbReference type="EMBL" id="KAF3582102.1"/>
    </source>
</evidence>
<evidence type="ECO:0000313" key="2">
    <source>
        <dbReference type="Proteomes" id="UP000266723"/>
    </source>
</evidence>
<dbReference type="Proteomes" id="UP000266723">
    <property type="component" value="Unassembled WGS sequence"/>
</dbReference>
<name>A0ABQ7DX26_BRACR</name>
<dbReference type="EMBL" id="QGKV02000649">
    <property type="protein sequence ID" value="KAF3582102.1"/>
    <property type="molecule type" value="Genomic_DNA"/>
</dbReference>
<reference evidence="1 2" key="1">
    <citation type="journal article" date="2020" name="BMC Genomics">
        <title>Intraspecific diversification of the crop wild relative Brassica cretica Lam. using demographic model selection.</title>
        <authorList>
            <person name="Kioukis A."/>
            <person name="Michalopoulou V.A."/>
            <person name="Briers L."/>
            <person name="Pirintsos S."/>
            <person name="Studholme D.J."/>
            <person name="Pavlidis P."/>
            <person name="Sarris P.F."/>
        </authorList>
    </citation>
    <scope>NUCLEOTIDE SEQUENCE [LARGE SCALE GENOMIC DNA]</scope>
    <source>
        <strain evidence="2">cv. PFS-1207/04</strain>
    </source>
</reference>
<comment type="caution">
    <text evidence="1">The sequence shown here is derived from an EMBL/GenBank/DDBJ whole genome shotgun (WGS) entry which is preliminary data.</text>
</comment>
<keyword evidence="2" id="KW-1185">Reference proteome</keyword>